<dbReference type="Pfam" id="PF16316">
    <property type="entry name" value="DUF4956"/>
    <property type="match status" value="1"/>
</dbReference>
<sequence>MNTLDNVAAFPITGIQIALNIAVAVICGFAISFVYRNTYRGPGYSIAFANAIVLLTMICALVIMTIGSNVARAFGLVGAMSIIRFRTAVKDTADIVYVFFALAIGMAAGGGYYNIAFTGTACVSIVIYLTAWATRSVLHKQEYLLQVSYEANGDEVPAHVSLLRHYCRTHQVINTRSLGEDGERLEVAYYVKLRDKASGERFVRELRQASGVSHVNLYFDEEQF</sequence>
<evidence type="ECO:0000256" key="1">
    <source>
        <dbReference type="SAM" id="Phobius"/>
    </source>
</evidence>
<protein>
    <submittedName>
        <fullName evidence="2">DUF4956 domain-containing protein</fullName>
    </submittedName>
</protein>
<dbReference type="EMBL" id="VBOS01000309">
    <property type="protein sequence ID" value="TMQ52972.1"/>
    <property type="molecule type" value="Genomic_DNA"/>
</dbReference>
<feature type="transmembrane region" description="Helical" evidence="1">
    <location>
        <begin position="12"/>
        <end position="35"/>
    </location>
</feature>
<keyword evidence="1" id="KW-0812">Transmembrane</keyword>
<proteinExistence type="predicted"/>
<organism evidence="2 3">
    <name type="scientific">Eiseniibacteriota bacterium</name>
    <dbReference type="NCBI Taxonomy" id="2212470"/>
    <lineage>
        <taxon>Bacteria</taxon>
        <taxon>Candidatus Eiseniibacteriota</taxon>
    </lineage>
</organism>
<comment type="caution">
    <text evidence="2">The sequence shown here is derived from an EMBL/GenBank/DDBJ whole genome shotgun (WGS) entry which is preliminary data.</text>
</comment>
<feature type="transmembrane region" description="Helical" evidence="1">
    <location>
        <begin position="47"/>
        <end position="71"/>
    </location>
</feature>
<dbReference type="Proteomes" id="UP000317716">
    <property type="component" value="Unassembled WGS sequence"/>
</dbReference>
<evidence type="ECO:0000313" key="2">
    <source>
        <dbReference type="EMBL" id="TMQ52972.1"/>
    </source>
</evidence>
<dbReference type="InterPro" id="IPR032531">
    <property type="entry name" value="DUF4956"/>
</dbReference>
<evidence type="ECO:0000313" key="3">
    <source>
        <dbReference type="Proteomes" id="UP000317716"/>
    </source>
</evidence>
<keyword evidence="1" id="KW-0472">Membrane</keyword>
<keyword evidence="1" id="KW-1133">Transmembrane helix</keyword>
<dbReference type="AlphaFoldDB" id="A0A538SNM6"/>
<feature type="transmembrane region" description="Helical" evidence="1">
    <location>
        <begin position="92"/>
        <end position="109"/>
    </location>
</feature>
<reference evidence="2 3" key="1">
    <citation type="journal article" date="2019" name="Nat. Microbiol.">
        <title>Mediterranean grassland soil C-N compound turnover is dependent on rainfall and depth, and is mediated by genomically divergent microorganisms.</title>
        <authorList>
            <person name="Diamond S."/>
            <person name="Andeer P.F."/>
            <person name="Li Z."/>
            <person name="Crits-Christoph A."/>
            <person name="Burstein D."/>
            <person name="Anantharaman K."/>
            <person name="Lane K.R."/>
            <person name="Thomas B.C."/>
            <person name="Pan C."/>
            <person name="Northen T.R."/>
            <person name="Banfield J.F."/>
        </authorList>
    </citation>
    <scope>NUCLEOTIDE SEQUENCE [LARGE SCALE GENOMIC DNA]</scope>
    <source>
        <strain evidence="2">WS_2</strain>
    </source>
</reference>
<gene>
    <name evidence="2" type="ORF">E6K72_08795</name>
</gene>
<accession>A0A538SNM6</accession>
<name>A0A538SNM6_UNCEI</name>